<evidence type="ECO:0000256" key="1">
    <source>
        <dbReference type="SAM" id="MobiDB-lite"/>
    </source>
</evidence>
<protein>
    <submittedName>
        <fullName evidence="2">Uncharacterized protein</fullName>
    </submittedName>
</protein>
<sequence>MTSVGDEITEQQIPTLSRNGTEAVAVAVVDGNDNRNKQQRCKDNMVEEILEKLFQLRSSSGVFLNQHGDLTIGDTHNREHKASDTAPPRDEREMNAWNSVANTV</sequence>
<keyword evidence="3" id="KW-1185">Reference proteome</keyword>
<feature type="compositionally biased region" description="Basic and acidic residues" evidence="1">
    <location>
        <begin position="75"/>
        <end position="94"/>
    </location>
</feature>
<comment type="caution">
    <text evidence="2">The sequence shown here is derived from an EMBL/GenBank/DDBJ whole genome shotgun (WGS) entry which is preliminary data.</text>
</comment>
<evidence type="ECO:0000313" key="2">
    <source>
        <dbReference type="EMBL" id="MPC52430.1"/>
    </source>
</evidence>
<evidence type="ECO:0000313" key="3">
    <source>
        <dbReference type="Proteomes" id="UP000324222"/>
    </source>
</evidence>
<proteinExistence type="predicted"/>
<feature type="region of interest" description="Disordered" evidence="1">
    <location>
        <begin position="70"/>
        <end position="104"/>
    </location>
</feature>
<accession>A0A5B7FXH7</accession>
<gene>
    <name evidence="2" type="ORF">E2C01_046299</name>
</gene>
<reference evidence="2 3" key="1">
    <citation type="submission" date="2019-05" db="EMBL/GenBank/DDBJ databases">
        <title>Another draft genome of Portunus trituberculatus and its Hox gene families provides insights of decapod evolution.</title>
        <authorList>
            <person name="Jeong J.-H."/>
            <person name="Song I."/>
            <person name="Kim S."/>
            <person name="Choi T."/>
            <person name="Kim D."/>
            <person name="Ryu S."/>
            <person name="Kim W."/>
        </authorList>
    </citation>
    <scope>NUCLEOTIDE SEQUENCE [LARGE SCALE GENOMIC DNA]</scope>
    <source>
        <tissue evidence="2">Muscle</tissue>
    </source>
</reference>
<dbReference type="AlphaFoldDB" id="A0A5B7FXH7"/>
<dbReference type="EMBL" id="VSRR010010877">
    <property type="protein sequence ID" value="MPC52430.1"/>
    <property type="molecule type" value="Genomic_DNA"/>
</dbReference>
<organism evidence="2 3">
    <name type="scientific">Portunus trituberculatus</name>
    <name type="common">Swimming crab</name>
    <name type="synonym">Neptunus trituberculatus</name>
    <dbReference type="NCBI Taxonomy" id="210409"/>
    <lineage>
        <taxon>Eukaryota</taxon>
        <taxon>Metazoa</taxon>
        <taxon>Ecdysozoa</taxon>
        <taxon>Arthropoda</taxon>
        <taxon>Crustacea</taxon>
        <taxon>Multicrustacea</taxon>
        <taxon>Malacostraca</taxon>
        <taxon>Eumalacostraca</taxon>
        <taxon>Eucarida</taxon>
        <taxon>Decapoda</taxon>
        <taxon>Pleocyemata</taxon>
        <taxon>Brachyura</taxon>
        <taxon>Eubrachyura</taxon>
        <taxon>Portunoidea</taxon>
        <taxon>Portunidae</taxon>
        <taxon>Portuninae</taxon>
        <taxon>Portunus</taxon>
    </lineage>
</organism>
<name>A0A5B7FXH7_PORTR</name>
<dbReference type="Proteomes" id="UP000324222">
    <property type="component" value="Unassembled WGS sequence"/>
</dbReference>